<dbReference type="Proteomes" id="UP000653472">
    <property type="component" value="Unassembled WGS sequence"/>
</dbReference>
<dbReference type="Gene3D" id="2.30.110.10">
    <property type="entry name" value="Electron Transport, Fmn-binding Protein, Chain A"/>
    <property type="match status" value="1"/>
</dbReference>
<dbReference type="PANTHER" id="PTHR34818:SF1">
    <property type="entry name" value="PROTEIN BLI-3"/>
    <property type="match status" value="1"/>
</dbReference>
<dbReference type="AlphaFoldDB" id="A0A969W944"/>
<feature type="domain" description="General stress protein FMN-binding split barrel" evidence="1">
    <location>
        <begin position="4"/>
        <end position="137"/>
    </location>
</feature>
<evidence type="ECO:0000313" key="2">
    <source>
        <dbReference type="EMBL" id="NKF21805.1"/>
    </source>
</evidence>
<dbReference type="InterPro" id="IPR052917">
    <property type="entry name" value="Stress-Dev_Protein"/>
</dbReference>
<dbReference type="InterPro" id="IPR038725">
    <property type="entry name" value="YdaG_split_barrel_FMN-bd"/>
</dbReference>
<dbReference type="InterPro" id="IPR012349">
    <property type="entry name" value="Split_barrel_FMN-bd"/>
</dbReference>
<dbReference type="RefSeq" id="WP_168147038.1">
    <property type="nucleotide sequence ID" value="NZ_JAAVXB010000002.1"/>
</dbReference>
<dbReference type="SUPFAM" id="SSF50475">
    <property type="entry name" value="FMN-binding split barrel"/>
    <property type="match status" value="1"/>
</dbReference>
<protein>
    <submittedName>
        <fullName evidence="2">Pyridoxamine 5'-phosphate oxidase family protein</fullName>
    </submittedName>
</protein>
<accession>A0A969W944</accession>
<sequence>MNAARLWDLIDDVEVAMMTTSGPFGELMSRPLVAARVDHADGTLWFFTSTQSPKVAQLQREQHVNLAYATPERQIYVSVCGLASLSRDADALDRLWSPAYHTWFADGRDDPHLALVCVRVASAQYWSHDNGWVATTIGAQRVLPPAAQAAIAATIPVR</sequence>
<evidence type="ECO:0000313" key="3">
    <source>
        <dbReference type="Proteomes" id="UP000653472"/>
    </source>
</evidence>
<dbReference type="EMBL" id="JAAVXB010000002">
    <property type="protein sequence ID" value="NKF21805.1"/>
    <property type="molecule type" value="Genomic_DNA"/>
</dbReference>
<organism evidence="2 3">
    <name type="scientific">Solimonas marina</name>
    <dbReference type="NCBI Taxonomy" id="2714601"/>
    <lineage>
        <taxon>Bacteria</taxon>
        <taxon>Pseudomonadati</taxon>
        <taxon>Pseudomonadota</taxon>
        <taxon>Gammaproteobacteria</taxon>
        <taxon>Nevskiales</taxon>
        <taxon>Nevskiaceae</taxon>
        <taxon>Solimonas</taxon>
    </lineage>
</organism>
<comment type="caution">
    <text evidence="2">The sequence shown here is derived from an EMBL/GenBank/DDBJ whole genome shotgun (WGS) entry which is preliminary data.</text>
</comment>
<gene>
    <name evidence="2" type="ORF">G7Y82_05700</name>
</gene>
<evidence type="ECO:0000259" key="1">
    <source>
        <dbReference type="Pfam" id="PF16242"/>
    </source>
</evidence>
<name>A0A969W944_9GAMM</name>
<reference evidence="2" key="1">
    <citation type="submission" date="2020-03" db="EMBL/GenBank/DDBJ databases">
        <title>Solimonas marina sp. nov., isolated from deep seawater of the Pacific Ocean.</title>
        <authorList>
            <person name="Liu X."/>
            <person name="Lai Q."/>
            <person name="Sun F."/>
            <person name="Gai Y."/>
            <person name="Li G."/>
            <person name="Shao Z."/>
        </authorList>
    </citation>
    <scope>NUCLEOTIDE SEQUENCE</scope>
    <source>
        <strain evidence="2">C16B3</strain>
    </source>
</reference>
<keyword evidence="3" id="KW-1185">Reference proteome</keyword>
<dbReference type="PANTHER" id="PTHR34818">
    <property type="entry name" value="PROTEIN BLI-3"/>
    <property type="match status" value="1"/>
</dbReference>
<proteinExistence type="predicted"/>
<dbReference type="Pfam" id="PF16242">
    <property type="entry name" value="Pyrid_ox_like"/>
    <property type="match status" value="1"/>
</dbReference>